<dbReference type="InterPro" id="IPR036413">
    <property type="entry name" value="YaeB-like_sf"/>
</dbReference>
<dbReference type="Gene3D" id="2.40.30.70">
    <property type="entry name" value="YaeB-like"/>
    <property type="match status" value="1"/>
</dbReference>
<keyword evidence="1" id="KW-0949">S-adenosyl-L-methionine</keyword>
<gene>
    <name evidence="4" type="ORF">BBJ29_003253</name>
    <name evidence="5" type="ORF">BBP00_00006008</name>
</gene>
<dbReference type="Pfam" id="PF01980">
    <property type="entry name" value="TrmO_N"/>
    <property type="match status" value="1"/>
</dbReference>
<dbReference type="NCBIfam" id="TIGR00104">
    <property type="entry name" value="tRNA_TsaA"/>
    <property type="match status" value="1"/>
</dbReference>
<dbReference type="PANTHER" id="PTHR12818">
    <property type="entry name" value="TRNA (ADENINE(37)-N6)-METHYLTRANSFERASE"/>
    <property type="match status" value="1"/>
</dbReference>
<evidence type="ECO:0000256" key="2">
    <source>
        <dbReference type="ARBA" id="ARBA00033753"/>
    </source>
</evidence>
<dbReference type="InterPro" id="IPR036414">
    <property type="entry name" value="YaeB_N_sf"/>
</dbReference>
<dbReference type="EMBL" id="MBAD02002520">
    <property type="protein sequence ID" value="RLN46972.1"/>
    <property type="molecule type" value="Genomic_DNA"/>
</dbReference>
<dbReference type="Proteomes" id="UP000277300">
    <property type="component" value="Unassembled WGS sequence"/>
</dbReference>
<dbReference type="EMBL" id="MBDO02000191">
    <property type="protein sequence ID" value="RLN60396.1"/>
    <property type="molecule type" value="Genomic_DNA"/>
</dbReference>
<evidence type="ECO:0000313" key="7">
    <source>
        <dbReference type="Proteomes" id="UP000284657"/>
    </source>
</evidence>
<dbReference type="InterPro" id="IPR023370">
    <property type="entry name" value="TrmO-like_N"/>
</dbReference>
<dbReference type="SUPFAM" id="SSF118196">
    <property type="entry name" value="YaeB-like"/>
    <property type="match status" value="1"/>
</dbReference>
<dbReference type="Gene3D" id="3.30.2310.10">
    <property type="entry name" value="YaeB-like"/>
    <property type="match status" value="1"/>
</dbReference>
<evidence type="ECO:0000313" key="5">
    <source>
        <dbReference type="EMBL" id="RLN60396.1"/>
    </source>
</evidence>
<evidence type="ECO:0000313" key="6">
    <source>
        <dbReference type="Proteomes" id="UP000277300"/>
    </source>
</evidence>
<sequence>MLTRWTAASLVASGALCATLGAWLGRYLLSKSWRGHLRSDDPLVKELEQEIERQKQLRAQERTGRTTAEREAREVLQRQQETSGYSLEAVAHVQSCFADRRGTPRQGGLVEAARARITFKTSIPPASLECLEQFSHLWVLFVFHENTNMAKSTAKSTFPAKIAPPRLGGKKVGLFSTRTPHRPNSIGLSVVKIEAIRDRCIEISGHDLVNGTPVLDVKPYVPADYVPGYIVPEWVAAETDVVSRPVEFTPEATASLTDLVDTKVSSFYSNVADLQTAIEQMLVLDIRSVHQGRGQVAETQQFQCRFDNVNIEFTTLEDCIRVLSCTRFTTPHERSRLLLRQVLMKQQEQREE</sequence>
<dbReference type="Proteomes" id="UP000284657">
    <property type="component" value="Unassembled WGS sequence"/>
</dbReference>
<dbReference type="AlphaFoldDB" id="A0A3F2RMB7"/>
<comment type="similarity">
    <text evidence="2">Belongs to the tRNA methyltransferase O family.</text>
</comment>
<feature type="domain" description="TsaA-like" evidence="3">
    <location>
        <begin position="87"/>
        <end position="229"/>
    </location>
</feature>
<dbReference type="CDD" id="cd09281">
    <property type="entry name" value="UPF0066"/>
    <property type="match status" value="1"/>
</dbReference>
<organism evidence="5 6">
    <name type="scientific">Phytophthora kernoviae</name>
    <dbReference type="NCBI Taxonomy" id="325452"/>
    <lineage>
        <taxon>Eukaryota</taxon>
        <taxon>Sar</taxon>
        <taxon>Stramenopiles</taxon>
        <taxon>Oomycota</taxon>
        <taxon>Peronosporomycetes</taxon>
        <taxon>Peronosporales</taxon>
        <taxon>Peronosporaceae</taxon>
        <taxon>Phytophthora</taxon>
    </lineage>
</organism>
<reference evidence="6 7" key="1">
    <citation type="submission" date="2018-07" db="EMBL/GenBank/DDBJ databases">
        <title>Genome sequencing of oomycete isolates from Chile give support for New Zealand origin for Phytophthora kernoviae and make available the first Nothophytophthora sp. genome.</title>
        <authorList>
            <person name="Studholme D.J."/>
            <person name="Sanfuentes E."/>
            <person name="Panda P."/>
            <person name="Hill R."/>
            <person name="Sambles C."/>
            <person name="Grant M."/>
            <person name="Williams N.M."/>
            <person name="Mcdougal R.L."/>
        </authorList>
    </citation>
    <scope>NUCLEOTIDE SEQUENCE [LARGE SCALE GENOMIC DNA]</scope>
    <source>
        <strain evidence="5">Chile6</strain>
        <strain evidence="4">Chile7</strain>
    </source>
</reference>
<evidence type="ECO:0000313" key="4">
    <source>
        <dbReference type="EMBL" id="RLN46972.1"/>
    </source>
</evidence>
<dbReference type="PROSITE" id="PS51668">
    <property type="entry name" value="TSAA_2"/>
    <property type="match status" value="1"/>
</dbReference>
<dbReference type="InterPro" id="IPR040372">
    <property type="entry name" value="YaeB-like"/>
</dbReference>
<protein>
    <recommendedName>
        <fullName evidence="3">TsaA-like domain-containing protein</fullName>
    </recommendedName>
</protein>
<dbReference type="OrthoDB" id="4882at2759"/>
<name>A0A3F2RMB7_9STRA</name>
<evidence type="ECO:0000256" key="1">
    <source>
        <dbReference type="ARBA" id="ARBA00022691"/>
    </source>
</evidence>
<dbReference type="FunFam" id="2.40.30.70:FF:000003">
    <property type="entry name" value="tRNA (Adenine(37)-N6)-methyltransferase isoform A"/>
    <property type="match status" value="1"/>
</dbReference>
<proteinExistence type="inferred from homology"/>
<dbReference type="PANTHER" id="PTHR12818:SF0">
    <property type="entry name" value="TRNA (ADENINE(37)-N6)-METHYLTRANSFERASE"/>
    <property type="match status" value="1"/>
</dbReference>
<comment type="caution">
    <text evidence="5">The sequence shown here is derived from an EMBL/GenBank/DDBJ whole genome shotgun (WGS) entry which is preliminary data.</text>
</comment>
<evidence type="ECO:0000259" key="3">
    <source>
        <dbReference type="PROSITE" id="PS51668"/>
    </source>
</evidence>
<accession>A0A3F2RMB7</accession>